<protein>
    <submittedName>
        <fullName evidence="2">Uncharacterized protein</fullName>
    </submittedName>
</protein>
<accession>A0A0K8W893</accession>
<feature type="compositionally biased region" description="Polar residues" evidence="1">
    <location>
        <begin position="1120"/>
        <end position="1141"/>
    </location>
</feature>
<feature type="compositionally biased region" description="Acidic residues" evidence="1">
    <location>
        <begin position="1963"/>
        <end position="1975"/>
    </location>
</feature>
<dbReference type="PROSITE" id="PS50896">
    <property type="entry name" value="LISH"/>
    <property type="match status" value="1"/>
</dbReference>
<feature type="compositionally biased region" description="Low complexity" evidence="1">
    <location>
        <begin position="2080"/>
        <end position="2095"/>
    </location>
</feature>
<feature type="compositionally biased region" description="Polar residues" evidence="1">
    <location>
        <begin position="668"/>
        <end position="691"/>
    </location>
</feature>
<feature type="compositionally biased region" description="Low complexity" evidence="1">
    <location>
        <begin position="2145"/>
        <end position="2164"/>
    </location>
</feature>
<feature type="compositionally biased region" description="Basic and acidic residues" evidence="1">
    <location>
        <begin position="1897"/>
        <end position="1919"/>
    </location>
</feature>
<feature type="compositionally biased region" description="Basic residues" evidence="1">
    <location>
        <begin position="897"/>
        <end position="914"/>
    </location>
</feature>
<feature type="region of interest" description="Disordered" evidence="1">
    <location>
        <begin position="1264"/>
        <end position="1321"/>
    </location>
</feature>
<feature type="region of interest" description="Disordered" evidence="1">
    <location>
        <begin position="187"/>
        <end position="266"/>
    </location>
</feature>
<feature type="compositionally biased region" description="Basic and acidic residues" evidence="1">
    <location>
        <begin position="1032"/>
        <end position="1042"/>
    </location>
</feature>
<feature type="region of interest" description="Disordered" evidence="1">
    <location>
        <begin position="1112"/>
        <end position="1150"/>
    </location>
</feature>
<feature type="compositionally biased region" description="Polar residues" evidence="1">
    <location>
        <begin position="254"/>
        <end position="266"/>
    </location>
</feature>
<feature type="compositionally biased region" description="Acidic residues" evidence="1">
    <location>
        <begin position="208"/>
        <end position="231"/>
    </location>
</feature>
<feature type="region of interest" description="Disordered" evidence="1">
    <location>
        <begin position="1938"/>
        <end position="1975"/>
    </location>
</feature>
<feature type="region of interest" description="Disordered" evidence="1">
    <location>
        <begin position="625"/>
        <end position="692"/>
    </location>
</feature>
<dbReference type="OrthoDB" id="6287635at2759"/>
<feature type="region of interest" description="Disordered" evidence="1">
    <location>
        <begin position="297"/>
        <end position="317"/>
    </location>
</feature>
<feature type="compositionally biased region" description="Low complexity" evidence="1">
    <location>
        <begin position="1017"/>
        <end position="1027"/>
    </location>
</feature>
<feature type="region of interest" description="Disordered" evidence="1">
    <location>
        <begin position="2080"/>
        <end position="2166"/>
    </location>
</feature>
<feature type="compositionally biased region" description="Low complexity" evidence="1">
    <location>
        <begin position="1269"/>
        <end position="1301"/>
    </location>
</feature>
<feature type="compositionally biased region" description="Low complexity" evidence="1">
    <location>
        <begin position="1710"/>
        <end position="1726"/>
    </location>
</feature>
<feature type="compositionally biased region" description="Basic residues" evidence="1">
    <location>
        <begin position="1727"/>
        <end position="1738"/>
    </location>
</feature>
<feature type="region of interest" description="Disordered" evidence="1">
    <location>
        <begin position="884"/>
        <end position="923"/>
    </location>
</feature>
<feature type="region of interest" description="Disordered" evidence="1">
    <location>
        <begin position="1615"/>
        <end position="1919"/>
    </location>
</feature>
<dbReference type="EMBL" id="GDHF01005017">
    <property type="protein sequence ID" value="JAI47297.1"/>
    <property type="molecule type" value="Transcribed_RNA"/>
</dbReference>
<proteinExistence type="predicted"/>
<reference evidence="2" key="1">
    <citation type="submission" date="2015-06" db="EMBL/GenBank/DDBJ databases">
        <authorList>
            <person name="Hoefler B.C."/>
            <person name="Straight P.D."/>
        </authorList>
    </citation>
    <scope>NUCLEOTIDE SEQUENCE</scope>
</reference>
<feature type="compositionally biased region" description="Basic and acidic residues" evidence="1">
    <location>
        <begin position="1745"/>
        <end position="1773"/>
    </location>
</feature>
<feature type="compositionally biased region" description="Basic residues" evidence="1">
    <location>
        <begin position="1700"/>
        <end position="1709"/>
    </location>
</feature>
<feature type="region of interest" description="Disordered" evidence="1">
    <location>
        <begin position="968"/>
        <end position="996"/>
    </location>
</feature>
<feature type="region of interest" description="Disordered" evidence="1">
    <location>
        <begin position="783"/>
        <end position="848"/>
    </location>
</feature>
<feature type="compositionally biased region" description="Basic and acidic residues" evidence="1">
    <location>
        <begin position="981"/>
        <end position="996"/>
    </location>
</feature>
<feature type="compositionally biased region" description="Polar residues" evidence="1">
    <location>
        <begin position="1878"/>
        <end position="1894"/>
    </location>
</feature>
<gene>
    <name evidence="2" type="ORF">c1_g1_i2</name>
</gene>
<feature type="compositionally biased region" description="Basic and acidic residues" evidence="1">
    <location>
        <begin position="1780"/>
        <end position="1833"/>
    </location>
</feature>
<feature type="compositionally biased region" description="Low complexity" evidence="1">
    <location>
        <begin position="187"/>
        <end position="199"/>
    </location>
</feature>
<feature type="region of interest" description="Disordered" evidence="1">
    <location>
        <begin position="1017"/>
        <end position="1042"/>
    </location>
</feature>
<feature type="compositionally biased region" description="Polar residues" evidence="1">
    <location>
        <begin position="628"/>
        <end position="648"/>
    </location>
</feature>
<sequence>MDAVVLHSDIARLVLGYLKRQKLESTSRLFCKTSPHLKHEFRVYRSGFTPHSFCPDLEDIICEYVNIKHIVDRFVSSLTSSQRFELFELKLPEKVKLLLERSLATTSKTQQPENSTHNKNTTKNNSNASSNINSDKENTTNKRPKQKRKRDAVAYSSDERLSPLFLSSKNIKRRRILEPFCFISTKQQNLQRQRQTAQTPSTSGDQTEQTDDENEEDTLDEDSNEAQNEEENGLHHNETDLSLLEKPTKESTPHSKSANGKFSTPSVPELSQAILDNPQFQMKLVDNINQALNNSKCSETQGEISNPKASTSKMSANENTLSEEQQIITSNEMLDQMVKDILKATEQDPTFDAIVENVVGASIQPTNASAGVQCNIDAASAAPPPQLISVPAVFDNQQQQQQQFAFVQQHQQPQLTLPTLSTISQQPTDSSTAPRTPLIIRTAISASNTSLNSGSGDAQILSTLTANNSFGSLIDPNFSISKLIVLNSNDSAQKEAQGGEQIIGNITADNLINHLTSVGDANGEEQQVFIDNATGQFVLLADEGILANFPFLLNGEGITQQIQPGNTGNAELPHNEIPLSKSILAPAGQQPQNTVMVSSAQKVNAAEENEIEGKIVPCTACKKPQDATLPTSLQSRTTADSETPSGSGIVNMKAFKSLSTPRKRTSHVRTLSFSPKTTAGTQAAQKSSLRPNSIPEECEELANSADIPERPIIKNVEILPALGGPIDASANESSNSCSVPPLFVTEESSNQTVIKTELSLRETGVVEKTDKIDNKIKSAVTGLHTDTPKRKQVRKTAVRACKRQLSKSSDESETKPAPTTEVEQNEDSEKNASLSEPPDGEQRVGNAKDDKMMEEWLRLRNASNRDLDSRLRQINAEQHAVLPKSVRRDKNTSLKQRSLRRKRPTISKRMRKKARQEAHKKALLAESEADASIVEDEPKEVVKPDIRIVEKSKHGKCAIESRRVTKDRNGKEFNIKIPTPQKDKRESQTKTKSECVDSARVDKAAANDDAIDGAATAEPAAQTADNASVPVSEEHKEQERDRRTANIACLLDTPFKAPTLMDAIPLTPGKPGHSLDTPAAKLRDGDLQLSTSYLFGSLTKSELDTPQLSAITPGLRFTPFGSSRDVTPRSGTAPTDYSSGGSYYKPDESEDLDRNFEKLLRDSAQKQRHEEEERAKLLEQHLNADEVKSALFEEPRPAVAEDMQQVETEAEKICVEIPAEKLRVEPIVLKRVKSFGAESTENTETTSNIDPHYTLVSELPEICADGESSDSSSTASTSTSSSSSNSSTSSSNSSTNSSTTTDEVESATYEKETPTKNTNFSLSLDNLSTISSTEDEEWQKLAVTEEENSQLVSNDGEVRYPVRSWLTPSKVDPQAAIETHEQTPATTIKVTVPLKSAEKKNRLEEDLQQKRERMVEKLKHDANQRRVKQPIATAAQSASKSAALIASRKLVAMREKAKILPAKATMLPSNFEVSQAKLAVEVQEKRTMEVLTALQLSAKKQVPQFSSDSDASKARKPITVPPMASLDDNATTTLFTQAPTAVTYELTEKTERLPLKTLISKVKAKQRQCEQIEALPSMQRSHTTRVGRKKIVRKPLGFKGTNAPETVFEPDQLEEVKTPHKAMTKSVAEPEGSGGKDAIVSPVPRIRIKTPTGVTADRPSALRVSPRLLGNKKSRLKDDNTEEKEDDKGDTSEEVVVSSKSKKPLKAAKSKAATTAKRLLATLTKKSPVRTRMTKSKRTAPTEILEAKITVEEQKQDEDKVRAEQPSDKKKSAGEVILPVEHEKSDKSDSNEKIEKTKPEKKKDTEKKESKHLDKSRKASKKDKEAEKIRQTDRPSSTETKSGKHPVTETTVTAQKRKPKDNIETEDDKEDMTKPKTEMTSSSKIIDDASITNKNTKKQDATKEIQTRKDTRCEGQESNVDKLDAKVQDQAIVKEKLTKESEAAEIAPKPEALPTSTTSMETETADTAETSEEDPLEHCELTSVTEEDPVRFISVTYDGPDGAPANLSPRRDFTNFKMVVAFDEEEKHIWRISNEMVLFSASPASQQIRNIPKKRKVRINTCGGTDNDNITTVGVVHSTTTTTASRQATTSTVNSSEERNQRENSSNEAKPVATSTPISAPATSSTEEPRRRTTRTTRKAVAGTEVASGSASAPPAEAVATSSAGPTDVLEIDDIESLLSRLHGKEN</sequence>
<evidence type="ECO:0000313" key="2">
    <source>
        <dbReference type="EMBL" id="JAI47297.1"/>
    </source>
</evidence>
<organism evidence="2">
    <name type="scientific">Bactrocera latifrons</name>
    <name type="common">Malaysian fruit fly</name>
    <name type="synonym">Chaetodacus latifrons</name>
    <dbReference type="NCBI Taxonomy" id="174628"/>
    <lineage>
        <taxon>Eukaryota</taxon>
        <taxon>Metazoa</taxon>
        <taxon>Ecdysozoa</taxon>
        <taxon>Arthropoda</taxon>
        <taxon>Hexapoda</taxon>
        <taxon>Insecta</taxon>
        <taxon>Pterygota</taxon>
        <taxon>Neoptera</taxon>
        <taxon>Endopterygota</taxon>
        <taxon>Diptera</taxon>
        <taxon>Brachycera</taxon>
        <taxon>Muscomorpha</taxon>
        <taxon>Tephritoidea</taxon>
        <taxon>Tephritidae</taxon>
        <taxon>Bactrocera</taxon>
        <taxon>Bactrocera</taxon>
    </lineage>
</organism>
<feature type="compositionally biased region" description="Low complexity" evidence="1">
    <location>
        <begin position="114"/>
        <end position="133"/>
    </location>
</feature>
<feature type="compositionally biased region" description="Basic residues" evidence="1">
    <location>
        <begin position="790"/>
        <end position="805"/>
    </location>
</feature>
<evidence type="ECO:0000256" key="1">
    <source>
        <dbReference type="SAM" id="MobiDB-lite"/>
    </source>
</evidence>
<feature type="region of interest" description="Disordered" evidence="1">
    <location>
        <begin position="105"/>
        <end position="155"/>
    </location>
</feature>
<name>A0A0K8W893_BACLA</name>
<dbReference type="InterPro" id="IPR006594">
    <property type="entry name" value="LisH"/>
</dbReference>
<feature type="compositionally biased region" description="Low complexity" evidence="1">
    <location>
        <begin position="2103"/>
        <end position="2126"/>
    </location>
</feature>